<feature type="domain" description="Integrase catalytic" evidence="1">
    <location>
        <begin position="1"/>
        <end position="111"/>
    </location>
</feature>
<dbReference type="Pfam" id="PF13683">
    <property type="entry name" value="rve_3"/>
    <property type="match status" value="1"/>
</dbReference>
<dbReference type="PANTHER" id="PTHR46889:SF4">
    <property type="entry name" value="TRANSPOSASE INSO FOR INSERTION SEQUENCE ELEMENT IS911B-RELATED"/>
    <property type="match status" value="1"/>
</dbReference>
<dbReference type="PROSITE" id="PS50994">
    <property type="entry name" value="INTEGRASE"/>
    <property type="match status" value="1"/>
</dbReference>
<sequence>MLEASQGRETYELMLHTDQGSQYTSYIYQEMAKKKGIVTSMSRRANCFDNAVIESFHSSLKSEEFSPLNQGKLTNHTVRQKVEAYVYYYNYVRPFEKLNCQSPIEFRAMAA</sequence>
<dbReference type="EMBL" id="BMCJ01000002">
    <property type="protein sequence ID" value="GGC85350.1"/>
    <property type="molecule type" value="Genomic_DNA"/>
</dbReference>
<accession>A0ABQ1NUG9</accession>
<evidence type="ECO:0000259" key="1">
    <source>
        <dbReference type="PROSITE" id="PS50994"/>
    </source>
</evidence>
<protein>
    <submittedName>
        <fullName evidence="2">Transposase</fullName>
    </submittedName>
</protein>
<dbReference type="PANTHER" id="PTHR46889">
    <property type="entry name" value="TRANSPOSASE INSF FOR INSERTION SEQUENCE IS3B-RELATED"/>
    <property type="match status" value="1"/>
</dbReference>
<proteinExistence type="predicted"/>
<name>A0ABQ1NUG9_9BACI</name>
<dbReference type="InterPro" id="IPR036397">
    <property type="entry name" value="RNaseH_sf"/>
</dbReference>
<dbReference type="InterPro" id="IPR012337">
    <property type="entry name" value="RNaseH-like_sf"/>
</dbReference>
<dbReference type="SUPFAM" id="SSF53098">
    <property type="entry name" value="Ribonuclease H-like"/>
    <property type="match status" value="1"/>
</dbReference>
<evidence type="ECO:0000313" key="2">
    <source>
        <dbReference type="EMBL" id="GGC85350.1"/>
    </source>
</evidence>
<dbReference type="Gene3D" id="3.30.420.10">
    <property type="entry name" value="Ribonuclease H-like superfamily/Ribonuclease H"/>
    <property type="match status" value="1"/>
</dbReference>
<organism evidence="2 3">
    <name type="scientific">Thalassobacillus devorans</name>
    <dbReference type="NCBI Taxonomy" id="279813"/>
    <lineage>
        <taxon>Bacteria</taxon>
        <taxon>Bacillati</taxon>
        <taxon>Bacillota</taxon>
        <taxon>Bacilli</taxon>
        <taxon>Bacillales</taxon>
        <taxon>Bacillaceae</taxon>
        <taxon>Thalassobacillus</taxon>
    </lineage>
</organism>
<reference evidence="3" key="1">
    <citation type="journal article" date="2019" name="Int. J. Syst. Evol. Microbiol.">
        <title>The Global Catalogue of Microorganisms (GCM) 10K type strain sequencing project: providing services to taxonomists for standard genome sequencing and annotation.</title>
        <authorList>
            <consortium name="The Broad Institute Genomics Platform"/>
            <consortium name="The Broad Institute Genome Sequencing Center for Infectious Disease"/>
            <person name="Wu L."/>
            <person name="Ma J."/>
        </authorList>
    </citation>
    <scope>NUCLEOTIDE SEQUENCE [LARGE SCALE GENOMIC DNA]</scope>
    <source>
        <strain evidence="3">CCM 7282</strain>
    </source>
</reference>
<gene>
    <name evidence="2" type="ORF">GCM10007216_15080</name>
</gene>
<dbReference type="Proteomes" id="UP000619534">
    <property type="component" value="Unassembled WGS sequence"/>
</dbReference>
<comment type="caution">
    <text evidence="2">The sequence shown here is derived from an EMBL/GenBank/DDBJ whole genome shotgun (WGS) entry which is preliminary data.</text>
</comment>
<evidence type="ECO:0000313" key="3">
    <source>
        <dbReference type="Proteomes" id="UP000619534"/>
    </source>
</evidence>
<keyword evidence="3" id="KW-1185">Reference proteome</keyword>
<dbReference type="InterPro" id="IPR050900">
    <property type="entry name" value="Transposase_IS3/IS150/IS904"/>
</dbReference>
<dbReference type="InterPro" id="IPR001584">
    <property type="entry name" value="Integrase_cat-core"/>
</dbReference>